<reference evidence="1" key="1">
    <citation type="submission" date="2022-03" db="EMBL/GenBank/DDBJ databases">
        <title>Description of Abyssus ytuae gen. nov., sp. nov., a novel member of the family Flavobacteriaceae isolated from the sediment of Mariana Trench.</title>
        <authorList>
            <person name="Zhang J."/>
            <person name="Xu X."/>
        </authorList>
    </citation>
    <scope>NUCLEOTIDE SEQUENCE</scope>
    <source>
        <strain evidence="1">MT3330</strain>
    </source>
</reference>
<organism evidence="1 2">
    <name type="scientific">Abyssalbus ytuae</name>
    <dbReference type="NCBI Taxonomy" id="2926907"/>
    <lineage>
        <taxon>Bacteria</taxon>
        <taxon>Pseudomonadati</taxon>
        <taxon>Bacteroidota</taxon>
        <taxon>Flavobacteriia</taxon>
        <taxon>Flavobacteriales</taxon>
        <taxon>Flavobacteriaceae</taxon>
        <taxon>Abyssalbus</taxon>
    </lineage>
</organism>
<proteinExistence type="predicted"/>
<gene>
    <name evidence="1" type="ORF">MQE35_07765</name>
</gene>
<accession>A0A9E6ZNH5</accession>
<dbReference type="RefSeq" id="WP_255845801.1">
    <property type="nucleotide sequence ID" value="NZ_CP094358.1"/>
</dbReference>
<dbReference type="Pfam" id="PF10670">
    <property type="entry name" value="DUF4198"/>
    <property type="match status" value="1"/>
</dbReference>
<dbReference type="KEGG" id="fbm:MQE35_07765"/>
<dbReference type="InterPro" id="IPR019613">
    <property type="entry name" value="DUF4198"/>
</dbReference>
<protein>
    <submittedName>
        <fullName evidence="1">DUF4198 domain-containing protein</fullName>
    </submittedName>
</protein>
<dbReference type="EMBL" id="CP094358">
    <property type="protein sequence ID" value="UOB19184.1"/>
    <property type="molecule type" value="Genomic_DNA"/>
</dbReference>
<sequence length="267" mass="31119">MKKIITVLLFIFLVTALFAHEYVLIAYDFFVKEGEKLELHLFVADGFNIELERPVQKSITKKFELITENGKTDLLSKLEDGTLPVLEMEVDFKGLGLIHMERDYARITLPNEEFKNYLQVDNIENIIVDDSTKTEQSERYTRYIKTLIQSNPKPGDRIYNTTVGHNFEIVLLQNPYELNRGDWIKAKVFFMGEPLKNKVITARNRMGNEPAIVQYSRTDENGICSFKLEREGDWFLHATHMIPSPDKNDSDWESFWTTFSFGLKESE</sequence>
<evidence type="ECO:0000313" key="2">
    <source>
        <dbReference type="Proteomes" id="UP000831290"/>
    </source>
</evidence>
<keyword evidence="2" id="KW-1185">Reference proteome</keyword>
<dbReference type="Proteomes" id="UP000831290">
    <property type="component" value="Chromosome"/>
</dbReference>
<name>A0A9E6ZNH5_9FLAO</name>
<evidence type="ECO:0000313" key="1">
    <source>
        <dbReference type="EMBL" id="UOB19184.1"/>
    </source>
</evidence>
<dbReference type="AlphaFoldDB" id="A0A9E6ZNH5"/>